<feature type="region of interest" description="Disordered" evidence="4">
    <location>
        <begin position="110"/>
        <end position="138"/>
    </location>
</feature>
<evidence type="ECO:0000313" key="9">
    <source>
        <dbReference type="Proteomes" id="UP000030669"/>
    </source>
</evidence>
<feature type="compositionally biased region" description="Basic and acidic residues" evidence="4">
    <location>
        <begin position="305"/>
        <end position="314"/>
    </location>
</feature>
<dbReference type="STRING" id="670483.S7Q4T5"/>
<keyword evidence="2" id="KW-0819">tRNA processing</keyword>
<protein>
    <submittedName>
        <fullName evidence="8">POPLD-domain-containing protein</fullName>
    </submittedName>
</protein>
<name>S7Q4T5_GLOTA</name>
<dbReference type="PANTHER" id="PTHR22731">
    <property type="entry name" value="RIBONUCLEASES P/MRP PROTEIN SUBUNIT POP1"/>
    <property type="match status" value="1"/>
</dbReference>
<evidence type="ECO:0000256" key="3">
    <source>
        <dbReference type="ARBA" id="ARBA00023242"/>
    </source>
</evidence>
<evidence type="ECO:0000256" key="1">
    <source>
        <dbReference type="ARBA" id="ARBA00004123"/>
    </source>
</evidence>
<feature type="region of interest" description="Disordered" evidence="4">
    <location>
        <begin position="302"/>
        <end position="328"/>
    </location>
</feature>
<dbReference type="PANTHER" id="PTHR22731:SF3">
    <property type="entry name" value="RIBONUCLEASES P_MRP PROTEIN SUBUNIT POP1"/>
    <property type="match status" value="1"/>
</dbReference>
<dbReference type="OMA" id="KALSPMC"/>
<dbReference type="Pfam" id="PF08170">
    <property type="entry name" value="POPLD"/>
    <property type="match status" value="1"/>
</dbReference>
<keyword evidence="3" id="KW-0539">Nucleus</keyword>
<dbReference type="InterPro" id="IPR055079">
    <property type="entry name" value="POP1_C"/>
</dbReference>
<dbReference type="KEGG" id="gtr:GLOTRDRAFT_77099"/>
<dbReference type="GO" id="GO:0000172">
    <property type="term" value="C:ribonuclease MRP complex"/>
    <property type="evidence" value="ECO:0007669"/>
    <property type="project" value="InterPro"/>
</dbReference>
<gene>
    <name evidence="8" type="ORF">GLOTRDRAFT_77099</name>
</gene>
<dbReference type="GO" id="GO:0005655">
    <property type="term" value="C:nucleolar ribonuclease P complex"/>
    <property type="evidence" value="ECO:0007669"/>
    <property type="project" value="InterPro"/>
</dbReference>
<dbReference type="HOGENOM" id="CLU_007205_2_0_1"/>
<dbReference type="InterPro" id="IPR012590">
    <property type="entry name" value="POPLD_dom"/>
</dbReference>
<dbReference type="EMBL" id="KB469303">
    <property type="protein sequence ID" value="EPQ54528.1"/>
    <property type="molecule type" value="Genomic_DNA"/>
</dbReference>
<dbReference type="Pfam" id="PF06978">
    <property type="entry name" value="POP1_N"/>
    <property type="match status" value="1"/>
</dbReference>
<dbReference type="OrthoDB" id="442863at2759"/>
<evidence type="ECO:0000256" key="4">
    <source>
        <dbReference type="SAM" id="MobiDB-lite"/>
    </source>
</evidence>
<dbReference type="RefSeq" id="XP_007866826.1">
    <property type="nucleotide sequence ID" value="XM_007868635.1"/>
</dbReference>
<feature type="domain" description="Pop1 N-terminal" evidence="5">
    <location>
        <begin position="1"/>
        <end position="46"/>
    </location>
</feature>
<feature type="domain" description="POP1 C-terminal" evidence="7">
    <location>
        <begin position="596"/>
        <end position="673"/>
    </location>
</feature>
<feature type="domain" description="POPLD" evidence="6">
    <location>
        <begin position="368"/>
        <end position="459"/>
    </location>
</feature>
<comment type="subcellular location">
    <subcellularLocation>
        <location evidence="1">Nucleus</location>
    </subcellularLocation>
</comment>
<dbReference type="Proteomes" id="UP000030669">
    <property type="component" value="Unassembled WGS sequence"/>
</dbReference>
<evidence type="ECO:0000259" key="7">
    <source>
        <dbReference type="Pfam" id="PF22770"/>
    </source>
</evidence>
<dbReference type="Pfam" id="PF22770">
    <property type="entry name" value="POP1_C"/>
    <property type="match status" value="1"/>
</dbReference>
<evidence type="ECO:0000259" key="6">
    <source>
        <dbReference type="Pfam" id="PF08170"/>
    </source>
</evidence>
<dbReference type="eggNOG" id="KOG3322">
    <property type="taxonomic scope" value="Eukaryota"/>
</dbReference>
<dbReference type="AlphaFoldDB" id="S7Q4T5"/>
<dbReference type="GeneID" id="19308675"/>
<evidence type="ECO:0000256" key="2">
    <source>
        <dbReference type="ARBA" id="ARBA00022694"/>
    </source>
</evidence>
<accession>S7Q4T5</accession>
<dbReference type="GO" id="GO:0001682">
    <property type="term" value="P:tRNA 5'-leader removal"/>
    <property type="evidence" value="ECO:0007669"/>
    <property type="project" value="InterPro"/>
</dbReference>
<organism evidence="8 9">
    <name type="scientific">Gloeophyllum trabeum (strain ATCC 11539 / FP-39264 / Madison 617)</name>
    <name type="common">Brown rot fungus</name>
    <dbReference type="NCBI Taxonomy" id="670483"/>
    <lineage>
        <taxon>Eukaryota</taxon>
        <taxon>Fungi</taxon>
        <taxon>Dikarya</taxon>
        <taxon>Basidiomycota</taxon>
        <taxon>Agaricomycotina</taxon>
        <taxon>Agaricomycetes</taxon>
        <taxon>Gloeophyllales</taxon>
        <taxon>Gloeophyllaceae</taxon>
        <taxon>Gloeophyllum</taxon>
    </lineage>
</organism>
<sequence length="676" mass="74783">MHMETLWGYSLAVTPTEKSFRPSHRASVHGAILHDASYYSLIELQGPEVELKGILEYCCDPQGPSPGAQRRYTTGSRTLDTHAYEPGDFPYGLLGPVTIMWRPNRPSINADAAKVDAPKTSKTQGSDTTKAKSKAKEAPQTNIIRTVWIRCHPDMFDPVFNALRTSASHILDARKKAGNSDFCKIDLADLREHVNVFEIVGPKSSQVIKGALRPVNEDKRDEFKKFWSSLTDLQSAGSIPRGMVVGLKVYDPRLSFPPKNAKPKVAKDDLPSLSLPSATFPTSTLAQSEIWEENVRHALRKPRYKTKDIDERKSKNLVPGTPLSPERQDDRIPALLIQRSIERPAAISASSSSSSAREGDKSDNGLHGWMLIVPSGWSMPFFMSLIHTGTRVGGQRERQTQAFEAGAAYFPRDYPFTATYESQTNAAAAKEKESWEKKPPAKRVNYGAVGTRSPWKPDWDVVLGLRTASVTPAAESEDLVSTQREPRAANVEIKPWLLCGPQVPSVLNTIFSMLNPTAGLLEELKRLRMKRNLDPIGSIANADSLWKGALVRVRVNLLGRGSPGELAMLYQTEDKDLRQWIKTRATNRGRILEDNEEEPEVTHAIPSSDAIIGYVTTGNYSLSRGQGFAIGAVPLARIHDLKQQAERLHLGASMHTMVRDRGDTICRLARVGILGS</sequence>
<proteinExistence type="predicted"/>
<evidence type="ECO:0000259" key="5">
    <source>
        <dbReference type="Pfam" id="PF06978"/>
    </source>
</evidence>
<dbReference type="InterPro" id="IPR039182">
    <property type="entry name" value="Pop1"/>
</dbReference>
<reference evidence="8 9" key="1">
    <citation type="journal article" date="2012" name="Science">
        <title>The Paleozoic origin of enzymatic lignin decomposition reconstructed from 31 fungal genomes.</title>
        <authorList>
            <person name="Floudas D."/>
            <person name="Binder M."/>
            <person name="Riley R."/>
            <person name="Barry K."/>
            <person name="Blanchette R.A."/>
            <person name="Henrissat B."/>
            <person name="Martinez A.T."/>
            <person name="Otillar R."/>
            <person name="Spatafora J.W."/>
            <person name="Yadav J.S."/>
            <person name="Aerts A."/>
            <person name="Benoit I."/>
            <person name="Boyd A."/>
            <person name="Carlson A."/>
            <person name="Copeland A."/>
            <person name="Coutinho P.M."/>
            <person name="de Vries R.P."/>
            <person name="Ferreira P."/>
            <person name="Findley K."/>
            <person name="Foster B."/>
            <person name="Gaskell J."/>
            <person name="Glotzer D."/>
            <person name="Gorecki P."/>
            <person name="Heitman J."/>
            <person name="Hesse C."/>
            <person name="Hori C."/>
            <person name="Igarashi K."/>
            <person name="Jurgens J.A."/>
            <person name="Kallen N."/>
            <person name="Kersten P."/>
            <person name="Kohler A."/>
            <person name="Kuees U."/>
            <person name="Kumar T.K.A."/>
            <person name="Kuo A."/>
            <person name="LaButti K."/>
            <person name="Larrondo L.F."/>
            <person name="Lindquist E."/>
            <person name="Ling A."/>
            <person name="Lombard V."/>
            <person name="Lucas S."/>
            <person name="Lundell T."/>
            <person name="Martin R."/>
            <person name="McLaughlin D.J."/>
            <person name="Morgenstern I."/>
            <person name="Morin E."/>
            <person name="Murat C."/>
            <person name="Nagy L.G."/>
            <person name="Nolan M."/>
            <person name="Ohm R.A."/>
            <person name="Patyshakuliyeva A."/>
            <person name="Rokas A."/>
            <person name="Ruiz-Duenas F.J."/>
            <person name="Sabat G."/>
            <person name="Salamov A."/>
            <person name="Samejima M."/>
            <person name="Schmutz J."/>
            <person name="Slot J.C."/>
            <person name="St John F."/>
            <person name="Stenlid J."/>
            <person name="Sun H."/>
            <person name="Sun S."/>
            <person name="Syed K."/>
            <person name="Tsang A."/>
            <person name="Wiebenga A."/>
            <person name="Young D."/>
            <person name="Pisabarro A."/>
            <person name="Eastwood D.C."/>
            <person name="Martin F."/>
            <person name="Cullen D."/>
            <person name="Grigoriev I.V."/>
            <person name="Hibbett D.S."/>
        </authorList>
    </citation>
    <scope>NUCLEOTIDE SEQUENCE [LARGE SCALE GENOMIC DNA]</scope>
    <source>
        <strain evidence="8 9">ATCC 11539</strain>
    </source>
</reference>
<evidence type="ECO:0000313" key="8">
    <source>
        <dbReference type="EMBL" id="EPQ54528.1"/>
    </source>
</evidence>
<dbReference type="InterPro" id="IPR009723">
    <property type="entry name" value="Pop1_N"/>
</dbReference>
<keyword evidence="9" id="KW-1185">Reference proteome</keyword>